<comment type="caution">
    <text evidence="17">The sequence shown here is derived from an EMBL/GenBank/DDBJ whole genome shotgun (WGS) entry which is preliminary data.</text>
</comment>
<dbReference type="VEuPathDB" id="FungiDB:F4678DRAFT_478148"/>
<evidence type="ECO:0000256" key="3">
    <source>
        <dbReference type="ARBA" id="ARBA00007222"/>
    </source>
</evidence>
<feature type="domain" description="MIR" evidence="16">
    <location>
        <begin position="313"/>
        <end position="369"/>
    </location>
</feature>
<dbReference type="SMART" id="SM00173">
    <property type="entry name" value="RAS"/>
    <property type="match status" value="1"/>
</dbReference>
<dbReference type="PANTHER" id="PTHR10050">
    <property type="entry name" value="DOLICHYL-PHOSPHATE-MANNOSE--PROTEIN MANNOSYLTRANSFERASE"/>
    <property type="match status" value="1"/>
</dbReference>
<dbReference type="Proteomes" id="UP001148614">
    <property type="component" value="Unassembled WGS sequence"/>
</dbReference>
<evidence type="ECO:0000256" key="12">
    <source>
        <dbReference type="ARBA" id="ARBA00045085"/>
    </source>
</evidence>
<feature type="transmembrane region" description="Helical" evidence="14">
    <location>
        <begin position="581"/>
        <end position="600"/>
    </location>
</feature>
<dbReference type="SUPFAM" id="SSF82109">
    <property type="entry name" value="MIR domain"/>
    <property type="match status" value="1"/>
</dbReference>
<feature type="transmembrane region" description="Helical" evidence="14">
    <location>
        <begin position="107"/>
        <end position="127"/>
    </location>
</feature>
<comment type="subcellular location">
    <subcellularLocation>
        <location evidence="1 14">Endoplasmic reticulum membrane</location>
        <topology evidence="1 14">Multi-pass membrane protein</topology>
    </subcellularLocation>
</comment>
<feature type="transmembrane region" description="Helical" evidence="14">
    <location>
        <begin position="139"/>
        <end position="172"/>
    </location>
</feature>
<feature type="domain" description="MIR" evidence="16">
    <location>
        <begin position="247"/>
        <end position="301"/>
    </location>
</feature>
<dbReference type="Pfam" id="PF02366">
    <property type="entry name" value="PMT"/>
    <property type="match status" value="1"/>
</dbReference>
<dbReference type="CDD" id="cd23284">
    <property type="entry name" value="beta-trefoil_MIR_PMT2-like"/>
    <property type="match status" value="1"/>
</dbReference>
<dbReference type="EC" id="2.4.1.109" evidence="4 14"/>
<feature type="transmembrane region" description="Helical" evidence="14">
    <location>
        <begin position="12"/>
        <end position="37"/>
    </location>
</feature>
<dbReference type="Pfam" id="PF02815">
    <property type="entry name" value="MIR"/>
    <property type="match status" value="1"/>
</dbReference>
<dbReference type="InterPro" id="IPR001806">
    <property type="entry name" value="Small_GTPase"/>
</dbReference>
<dbReference type="CDD" id="cd00154">
    <property type="entry name" value="Rab"/>
    <property type="match status" value="1"/>
</dbReference>
<dbReference type="Gene3D" id="2.80.10.50">
    <property type="match status" value="1"/>
</dbReference>
<evidence type="ECO:0000256" key="2">
    <source>
        <dbReference type="ARBA" id="ARBA00004922"/>
    </source>
</evidence>
<dbReference type="InterPro" id="IPR003342">
    <property type="entry name" value="ArnT-like_N"/>
</dbReference>
<evidence type="ECO:0000256" key="4">
    <source>
        <dbReference type="ARBA" id="ARBA00012839"/>
    </source>
</evidence>
<gene>
    <name evidence="17" type="ORF">NPX13_g6518</name>
</gene>
<evidence type="ECO:0000256" key="10">
    <source>
        <dbReference type="ARBA" id="ARBA00022989"/>
    </source>
</evidence>
<dbReference type="VEuPathDB" id="FungiDB:F4678DRAFT_32553"/>
<evidence type="ECO:0000256" key="7">
    <source>
        <dbReference type="ARBA" id="ARBA00022692"/>
    </source>
</evidence>
<feature type="region of interest" description="Disordered" evidence="15">
    <location>
        <begin position="878"/>
        <end position="914"/>
    </location>
</feature>
<name>A0A9W8NCE6_9PEZI</name>
<dbReference type="PRINTS" id="PR00449">
    <property type="entry name" value="RASTRNSFRMNG"/>
</dbReference>
<dbReference type="InterPro" id="IPR027005">
    <property type="entry name" value="PMT-like"/>
</dbReference>
<dbReference type="PROSITE" id="PS50919">
    <property type="entry name" value="MIR"/>
    <property type="match status" value="3"/>
</dbReference>
<protein>
    <recommendedName>
        <fullName evidence="4 14">Dolichyl-phosphate-mannose--protein mannosyltransferase</fullName>
        <ecNumber evidence="4 14">2.4.1.109</ecNumber>
    </recommendedName>
</protein>
<feature type="transmembrane region" description="Helical" evidence="14">
    <location>
        <begin position="193"/>
        <end position="218"/>
    </location>
</feature>
<feature type="transmembrane region" description="Helical" evidence="14">
    <location>
        <begin position="57"/>
        <end position="75"/>
    </location>
</feature>
<feature type="compositionally biased region" description="Polar residues" evidence="15">
    <location>
        <begin position="897"/>
        <end position="914"/>
    </location>
</feature>
<keyword evidence="5 14" id="KW-0328">Glycosyltransferase</keyword>
<keyword evidence="7 14" id="KW-0812">Transmembrane</keyword>
<dbReference type="FunFam" id="3.40.50.300:FF:004198">
    <property type="entry name" value="Secretion related GTPase SrgD (AFU_orthologue AFUA_1G07680)"/>
    <property type="match status" value="1"/>
</dbReference>
<feature type="transmembrane region" description="Helical" evidence="14">
    <location>
        <begin position="513"/>
        <end position="534"/>
    </location>
</feature>
<dbReference type="PROSITE" id="PS51419">
    <property type="entry name" value="RAB"/>
    <property type="match status" value="1"/>
</dbReference>
<dbReference type="InterPro" id="IPR036300">
    <property type="entry name" value="MIR_dom_sf"/>
</dbReference>
<keyword evidence="11 14" id="KW-0472">Membrane</keyword>
<dbReference type="PROSITE" id="PS51421">
    <property type="entry name" value="RAS"/>
    <property type="match status" value="1"/>
</dbReference>
<dbReference type="EMBL" id="JANPWZ010001164">
    <property type="protein sequence ID" value="KAJ3568155.1"/>
    <property type="molecule type" value="Genomic_DNA"/>
</dbReference>
<dbReference type="Gene3D" id="3.40.50.300">
    <property type="entry name" value="P-loop containing nucleotide triphosphate hydrolases"/>
    <property type="match status" value="1"/>
</dbReference>
<keyword evidence="18" id="KW-1185">Reference proteome</keyword>
<reference evidence="17" key="1">
    <citation type="submission" date="2022-07" db="EMBL/GenBank/DDBJ databases">
        <title>Genome Sequence of Xylaria arbuscula.</title>
        <authorList>
            <person name="Buettner E."/>
        </authorList>
    </citation>
    <scope>NUCLEOTIDE SEQUENCE</scope>
    <source>
        <strain evidence="17">VT107</strain>
    </source>
</reference>
<evidence type="ECO:0000256" key="14">
    <source>
        <dbReference type="RuleBase" id="RU367007"/>
    </source>
</evidence>
<dbReference type="SMART" id="SM00175">
    <property type="entry name" value="RAB"/>
    <property type="match status" value="1"/>
</dbReference>
<dbReference type="InterPro" id="IPR016093">
    <property type="entry name" value="MIR_motif"/>
</dbReference>
<proteinExistence type="inferred from homology"/>
<dbReference type="GO" id="GO:0004169">
    <property type="term" value="F:dolichyl-phosphate-mannose-protein mannosyltransferase activity"/>
    <property type="evidence" value="ECO:0007669"/>
    <property type="project" value="UniProtKB-UniRule"/>
</dbReference>
<dbReference type="AlphaFoldDB" id="A0A9W8NCE6"/>
<comment type="function">
    <text evidence="14">Transfers mannose from Dol-P-mannose to Ser or Thr residues on proteins.</text>
</comment>
<dbReference type="NCBIfam" id="TIGR00231">
    <property type="entry name" value="small_GTP"/>
    <property type="match status" value="1"/>
</dbReference>
<dbReference type="InterPro" id="IPR027417">
    <property type="entry name" value="P-loop_NTPase"/>
</dbReference>
<evidence type="ECO:0000259" key="16">
    <source>
        <dbReference type="PROSITE" id="PS50919"/>
    </source>
</evidence>
<evidence type="ECO:0000313" key="17">
    <source>
        <dbReference type="EMBL" id="KAJ3568155.1"/>
    </source>
</evidence>
<keyword evidence="10 14" id="KW-1133">Transmembrane helix</keyword>
<evidence type="ECO:0000313" key="18">
    <source>
        <dbReference type="Proteomes" id="UP001148614"/>
    </source>
</evidence>
<feature type="region of interest" description="Disordered" evidence="15">
    <location>
        <begin position="696"/>
        <end position="729"/>
    </location>
</feature>
<evidence type="ECO:0000256" key="6">
    <source>
        <dbReference type="ARBA" id="ARBA00022679"/>
    </source>
</evidence>
<evidence type="ECO:0000256" key="9">
    <source>
        <dbReference type="ARBA" id="ARBA00022824"/>
    </source>
</evidence>
<dbReference type="PANTHER" id="PTHR10050:SF46">
    <property type="entry name" value="PROTEIN O-MANNOSYL-TRANSFERASE 2"/>
    <property type="match status" value="1"/>
</dbReference>
<evidence type="ECO:0000256" key="13">
    <source>
        <dbReference type="ARBA" id="ARBA00045102"/>
    </source>
</evidence>
<organism evidence="17 18">
    <name type="scientific">Xylaria arbuscula</name>
    <dbReference type="NCBI Taxonomy" id="114810"/>
    <lineage>
        <taxon>Eukaryota</taxon>
        <taxon>Fungi</taxon>
        <taxon>Dikarya</taxon>
        <taxon>Ascomycota</taxon>
        <taxon>Pezizomycotina</taxon>
        <taxon>Sordariomycetes</taxon>
        <taxon>Xylariomycetidae</taxon>
        <taxon>Xylariales</taxon>
        <taxon>Xylariaceae</taxon>
        <taxon>Xylaria</taxon>
    </lineage>
</organism>
<dbReference type="InterPro" id="IPR005225">
    <property type="entry name" value="Small_GTP-bd"/>
</dbReference>
<feature type="domain" description="MIR" evidence="16">
    <location>
        <begin position="377"/>
        <end position="435"/>
    </location>
</feature>
<keyword evidence="9 14" id="KW-0256">Endoplasmic reticulum</keyword>
<comment type="similarity">
    <text evidence="3 14">Belongs to the glycosyltransferase 39 family.</text>
</comment>
<dbReference type="GO" id="GO:0005525">
    <property type="term" value="F:GTP binding"/>
    <property type="evidence" value="ECO:0007669"/>
    <property type="project" value="InterPro"/>
</dbReference>
<dbReference type="GO" id="GO:0003924">
    <property type="term" value="F:GTPase activity"/>
    <property type="evidence" value="ECO:0007669"/>
    <property type="project" value="InterPro"/>
</dbReference>
<dbReference type="SMART" id="SM00472">
    <property type="entry name" value="MIR"/>
    <property type="match status" value="3"/>
</dbReference>
<evidence type="ECO:0000256" key="8">
    <source>
        <dbReference type="ARBA" id="ARBA00022737"/>
    </source>
</evidence>
<dbReference type="GO" id="GO:0005789">
    <property type="term" value="C:endoplasmic reticulum membrane"/>
    <property type="evidence" value="ECO:0007669"/>
    <property type="project" value="UniProtKB-SubCell"/>
</dbReference>
<dbReference type="InterPro" id="IPR032421">
    <property type="entry name" value="PMT_4TMC"/>
</dbReference>
<comment type="catalytic activity">
    <reaction evidence="12 14">
        <text>a di-trans,poly-cis-dolichyl beta-D-mannosyl phosphate + L-threonyl-[protein] = 3-O-(alpha-D-mannosyl)-L-threonyl-[protein] + a di-trans,poly-cis-dolichyl phosphate + H(+)</text>
        <dbReference type="Rhea" id="RHEA:53396"/>
        <dbReference type="Rhea" id="RHEA-COMP:11060"/>
        <dbReference type="Rhea" id="RHEA-COMP:13547"/>
        <dbReference type="Rhea" id="RHEA-COMP:19498"/>
        <dbReference type="Rhea" id="RHEA-COMP:19501"/>
        <dbReference type="ChEBI" id="CHEBI:15378"/>
        <dbReference type="ChEBI" id="CHEBI:30013"/>
        <dbReference type="ChEBI" id="CHEBI:57683"/>
        <dbReference type="ChEBI" id="CHEBI:58211"/>
        <dbReference type="ChEBI" id="CHEBI:137323"/>
        <dbReference type="EC" id="2.4.1.109"/>
    </reaction>
</comment>
<evidence type="ECO:0000256" key="15">
    <source>
        <dbReference type="SAM" id="MobiDB-lite"/>
    </source>
</evidence>
<dbReference type="SUPFAM" id="SSF52540">
    <property type="entry name" value="P-loop containing nucleoside triphosphate hydrolases"/>
    <property type="match status" value="1"/>
</dbReference>
<keyword evidence="8" id="KW-0677">Repeat</keyword>
<evidence type="ECO:0000256" key="5">
    <source>
        <dbReference type="ARBA" id="ARBA00022676"/>
    </source>
</evidence>
<comment type="pathway">
    <text evidence="2 14">Protein modification; protein glycosylation.</text>
</comment>
<dbReference type="Pfam" id="PF16192">
    <property type="entry name" value="PMT_4TMC"/>
    <property type="match status" value="1"/>
</dbReference>
<dbReference type="Pfam" id="PF00071">
    <property type="entry name" value="Ras"/>
    <property type="match status" value="1"/>
</dbReference>
<dbReference type="FunFam" id="2.80.10.50:FF:000012">
    <property type="entry name" value="Protein O-mannosyl-transferase 1"/>
    <property type="match status" value="1"/>
</dbReference>
<dbReference type="SMART" id="SM00174">
    <property type="entry name" value="RHO"/>
    <property type="match status" value="1"/>
</dbReference>
<accession>A0A9W8NCE6</accession>
<comment type="catalytic activity">
    <reaction evidence="13 14">
        <text>a di-trans,poly-cis-dolichyl beta-D-mannosyl phosphate + L-seryl-[protein] = 3-O-(alpha-D-mannosyl)-L-seryl-[protein] + a di-trans,poly-cis-dolichyl phosphate + H(+)</text>
        <dbReference type="Rhea" id="RHEA:17377"/>
        <dbReference type="Rhea" id="RHEA-COMP:9863"/>
        <dbReference type="Rhea" id="RHEA-COMP:13546"/>
        <dbReference type="Rhea" id="RHEA-COMP:19498"/>
        <dbReference type="Rhea" id="RHEA-COMP:19501"/>
        <dbReference type="ChEBI" id="CHEBI:15378"/>
        <dbReference type="ChEBI" id="CHEBI:29999"/>
        <dbReference type="ChEBI" id="CHEBI:57683"/>
        <dbReference type="ChEBI" id="CHEBI:58211"/>
        <dbReference type="ChEBI" id="CHEBI:137321"/>
        <dbReference type="EC" id="2.4.1.109"/>
    </reaction>
</comment>
<evidence type="ECO:0000256" key="11">
    <source>
        <dbReference type="ARBA" id="ARBA00023136"/>
    </source>
</evidence>
<feature type="transmembrane region" description="Helical" evidence="14">
    <location>
        <begin position="555"/>
        <end position="575"/>
    </location>
</feature>
<keyword evidence="6 14" id="KW-0808">Transferase</keyword>
<feature type="compositionally biased region" description="Low complexity" evidence="15">
    <location>
        <begin position="709"/>
        <end position="726"/>
    </location>
</feature>
<sequence length="914" mass="102983">MSYHERRRIKLLGKLTSWFHPPLGKILVGLSGVLAGYNGSFEFKSGETYPEELDYTFMRAFNAFWGILCVPLAYFTARELNFKRPAVWLVTLMVLCENSYTTISRFILLDSMLLFGTVATVFCWSKFHRQQKYSFDPEWFFWLFMTGLSLGFVCSIKLVGLFVTAMVGIYTIEDLWNKFGNTKISYPVLVAHLSARVVGLIVIPFLVYLFSFALHFAILTRSGPGDAQMSSLFQANLQGSEIGRNSPLEVAWGSKVTLKNMGYGGGLLHSHIQTYPEGSTQQQVTCYHHKDANNEWWFYPNRSVADWTPESEPHLIENGETVRLIHAQTGRNLHTHDISAPVSKSQKEVSCYGNLTIGDDKDHWKVEIIKDVSSRDKTKLRTLTTAFRLRNAVMGCYLRAANVNLPQWGFKQIEVTCDKKNNPKDTFTHWNVEAHTNDKLPPGDPGKYKSPFFHDFIHLNVAMMTSNNALVPDPDKQDDLASQWWQWPILNVGLRMCGWDDKIVKYFLLGNPFVYWVSTASLGFVGLVTVWYTLRWQRGFKDLTQDEVDQIHYSGIYPVIGWFLHYLPFVVMARVTYVHHYYPALYFAILSLGFLVDFTLRKQQKAIQWTIYSILYAIIIGLYVYFIPICWGKTEVELLHTASLHGNGQERGGTGEDKNTVVSSDWGALKDFGVLYTVPQHDVTIGVEFGSRIVPVGPPHSKKTRDPLASSSKPTDPSSSTISIAPDDSDNAVANEEQKHMKLSLWDTAGQEIYKSVTRSYFRGASGALLVFDITRRATFVHATDWLNDLRTIAEPDIVVILVGNKLDCVQSEKPGESGDNSSKREVTFAEAQEWAQKNGVLQYVETSAKSGENVEAAFMRVAERIFENINAGKYDLNDRRSGVKGPGPGTAATRGVNLSATDKKASSMTGGCC</sequence>
<evidence type="ECO:0000256" key="1">
    <source>
        <dbReference type="ARBA" id="ARBA00004477"/>
    </source>
</evidence>
<feature type="transmembrane region" description="Helical" evidence="14">
    <location>
        <begin position="607"/>
        <end position="626"/>
    </location>
</feature>